<protein>
    <submittedName>
        <fullName evidence="2">Tyrosine- phosphatase non-receptor type</fullName>
    </submittedName>
</protein>
<comment type="caution">
    <text evidence="2">The sequence shown here is derived from an EMBL/GenBank/DDBJ whole genome shotgun (WGS) entry which is preliminary data.</text>
</comment>
<gene>
    <name evidence="2" type="ORF">PACLA_8A002136</name>
</gene>
<sequence length="158" mass="17655">MTVADVAIEPEKNDKKPGATPPGTLPIIPPDPVHMAIQDIAKFTEVTGGDKRDKEYEDLDQTKTDPKTYPSNTLDKNRAANVVPKPETVVKLSDDNSYINANFVKDHHGVESFIATQHPMSNTMRDFWSLVWQHDISVIAMVNDSEKDLVCHLIFLAE</sequence>
<evidence type="ECO:0000313" key="2">
    <source>
        <dbReference type="EMBL" id="CAB3980490.1"/>
    </source>
</evidence>
<dbReference type="PROSITE" id="PS50055">
    <property type="entry name" value="TYR_PHOSPHATASE_PTP"/>
    <property type="match status" value="1"/>
</dbReference>
<feature type="region of interest" description="Disordered" evidence="1">
    <location>
        <begin position="44"/>
        <end position="74"/>
    </location>
</feature>
<dbReference type="PRINTS" id="PR00700">
    <property type="entry name" value="PRTYPHPHTASE"/>
</dbReference>
<dbReference type="AlphaFoldDB" id="A0A6S7G3U7"/>
<dbReference type="InterPro" id="IPR000242">
    <property type="entry name" value="PTP_cat"/>
</dbReference>
<organism evidence="2 3">
    <name type="scientific">Paramuricea clavata</name>
    <name type="common">Red gorgonian</name>
    <name type="synonym">Violescent sea-whip</name>
    <dbReference type="NCBI Taxonomy" id="317549"/>
    <lineage>
        <taxon>Eukaryota</taxon>
        <taxon>Metazoa</taxon>
        <taxon>Cnidaria</taxon>
        <taxon>Anthozoa</taxon>
        <taxon>Octocorallia</taxon>
        <taxon>Malacalcyonacea</taxon>
        <taxon>Plexauridae</taxon>
        <taxon>Paramuricea</taxon>
    </lineage>
</organism>
<name>A0A6S7G3U7_PARCT</name>
<proteinExistence type="predicted"/>
<dbReference type="Proteomes" id="UP001152795">
    <property type="component" value="Unassembled WGS sequence"/>
</dbReference>
<dbReference type="Pfam" id="PF00102">
    <property type="entry name" value="Y_phosphatase"/>
    <property type="match status" value="1"/>
</dbReference>
<dbReference type="InterPro" id="IPR029021">
    <property type="entry name" value="Prot-tyrosine_phosphatase-like"/>
</dbReference>
<accession>A0A6S7G3U7</accession>
<dbReference type="InterPro" id="IPR050348">
    <property type="entry name" value="Protein-Tyr_Phosphatase"/>
</dbReference>
<dbReference type="OrthoDB" id="5983594at2759"/>
<keyword evidence="3" id="KW-1185">Reference proteome</keyword>
<reference evidence="2" key="1">
    <citation type="submission" date="2020-04" db="EMBL/GenBank/DDBJ databases">
        <authorList>
            <person name="Alioto T."/>
            <person name="Alioto T."/>
            <person name="Gomez Garrido J."/>
        </authorList>
    </citation>
    <scope>NUCLEOTIDE SEQUENCE</scope>
    <source>
        <strain evidence="2">A484AB</strain>
    </source>
</reference>
<dbReference type="Gene3D" id="3.90.190.10">
    <property type="entry name" value="Protein tyrosine phosphatase superfamily"/>
    <property type="match status" value="1"/>
</dbReference>
<dbReference type="EMBL" id="CACRXK020000295">
    <property type="protein sequence ID" value="CAB3980490.1"/>
    <property type="molecule type" value="Genomic_DNA"/>
</dbReference>
<feature type="compositionally biased region" description="Basic and acidic residues" evidence="1">
    <location>
        <begin position="48"/>
        <end position="66"/>
    </location>
</feature>
<dbReference type="GO" id="GO:0004725">
    <property type="term" value="F:protein tyrosine phosphatase activity"/>
    <property type="evidence" value="ECO:0007669"/>
    <property type="project" value="InterPro"/>
</dbReference>
<feature type="region of interest" description="Disordered" evidence="1">
    <location>
        <begin position="1"/>
        <end position="24"/>
    </location>
</feature>
<dbReference type="PANTHER" id="PTHR19134:SF449">
    <property type="entry name" value="TYROSINE-PROTEIN PHOSPHATASE 1"/>
    <property type="match status" value="1"/>
</dbReference>
<dbReference type="PANTHER" id="PTHR19134">
    <property type="entry name" value="RECEPTOR-TYPE TYROSINE-PROTEIN PHOSPHATASE"/>
    <property type="match status" value="1"/>
</dbReference>
<evidence type="ECO:0000313" key="3">
    <source>
        <dbReference type="Proteomes" id="UP001152795"/>
    </source>
</evidence>
<dbReference type="SUPFAM" id="SSF52799">
    <property type="entry name" value="(Phosphotyrosine protein) phosphatases II"/>
    <property type="match status" value="1"/>
</dbReference>
<evidence type="ECO:0000256" key="1">
    <source>
        <dbReference type="SAM" id="MobiDB-lite"/>
    </source>
</evidence>